<dbReference type="Gene3D" id="3.30.930.30">
    <property type="match status" value="1"/>
</dbReference>
<keyword evidence="3" id="KW-1185">Reference proteome</keyword>
<dbReference type="InterPro" id="IPR005094">
    <property type="entry name" value="Endonuclease_MobA/VirD2"/>
</dbReference>
<accession>A0A829YI36</accession>
<feature type="domain" description="MobA/VirD2-like nuclease" evidence="1">
    <location>
        <begin position="118"/>
        <end position="204"/>
    </location>
</feature>
<proteinExistence type="predicted"/>
<dbReference type="Pfam" id="PF03432">
    <property type="entry name" value="Relaxase"/>
    <property type="match status" value="1"/>
</dbReference>
<organism evidence="2 3">
    <name type="scientific">Steroidobacter agaridevorans</name>
    <dbReference type="NCBI Taxonomy" id="2695856"/>
    <lineage>
        <taxon>Bacteria</taxon>
        <taxon>Pseudomonadati</taxon>
        <taxon>Pseudomonadota</taxon>
        <taxon>Gammaproteobacteria</taxon>
        <taxon>Steroidobacterales</taxon>
        <taxon>Steroidobacteraceae</taxon>
        <taxon>Steroidobacter</taxon>
    </lineage>
</organism>
<sequence length="332" mass="38107">MGRRIVDLRGQKPLLDIASYGRRAPGHGRTFTPAERDQIRRTVTRVPEVMIKVTGGGRSVGAVWRHLRYIDRRGGLELETDDGQRLQAKGVERALLEDWGLALQEREGKARYSGLPGRKPTKLVHNLMFSMPKGTPPHKLLAAVRHFAQETFALQYRYAMVLHTDQDHPHVHLVLRAVSEKGTRLNIRKETLRQWRRDFAEALRTQGVAANATERAVRGVSRTHQKDGIYRAMRRGQSTHFGARVHSVMDELRAGKTNSGDGKQRVLQTRRDVERGWENVSQLLRFDGDTDLSDRVLEFTKRMPPPYLDREWIAADIMHRLQTLTTDKPRVR</sequence>
<dbReference type="AlphaFoldDB" id="A0A829YI36"/>
<evidence type="ECO:0000313" key="2">
    <source>
        <dbReference type="EMBL" id="GFE82491.1"/>
    </source>
</evidence>
<gene>
    <name evidence="2" type="ORF">GCM10011487_44910</name>
</gene>
<dbReference type="EMBL" id="BLJN01000004">
    <property type="protein sequence ID" value="GFE82491.1"/>
    <property type="molecule type" value="Genomic_DNA"/>
</dbReference>
<dbReference type="RefSeq" id="WP_161814134.1">
    <property type="nucleotide sequence ID" value="NZ_BLJN01000004.1"/>
</dbReference>
<evidence type="ECO:0000313" key="3">
    <source>
        <dbReference type="Proteomes" id="UP000445000"/>
    </source>
</evidence>
<name>A0A829YI36_9GAMM</name>
<evidence type="ECO:0000259" key="1">
    <source>
        <dbReference type="Pfam" id="PF03432"/>
    </source>
</evidence>
<dbReference type="Proteomes" id="UP000445000">
    <property type="component" value="Unassembled WGS sequence"/>
</dbReference>
<reference evidence="3" key="1">
    <citation type="submission" date="2020-01" db="EMBL/GenBank/DDBJ databases">
        <title>'Steroidobacter agaridevorans' sp. nov., agar-degrading bacteria isolated from rhizosphere soils.</title>
        <authorList>
            <person name="Ikenaga M."/>
            <person name="Kataoka M."/>
            <person name="Murouchi A."/>
            <person name="Katsuragi S."/>
            <person name="Sakai M."/>
        </authorList>
    </citation>
    <scope>NUCLEOTIDE SEQUENCE [LARGE SCALE GENOMIC DNA]</scope>
    <source>
        <strain evidence="3">YU21-B</strain>
    </source>
</reference>
<comment type="caution">
    <text evidence="2">The sequence shown here is derived from an EMBL/GenBank/DDBJ whole genome shotgun (WGS) entry which is preliminary data.</text>
</comment>
<protein>
    <recommendedName>
        <fullName evidence="1">MobA/VirD2-like nuclease domain-containing protein</fullName>
    </recommendedName>
</protein>